<accession>A0A9X2FCU3</accession>
<gene>
    <name evidence="3" type="ORF">NG895_08470</name>
</gene>
<dbReference type="EMBL" id="JAMXLR010000026">
    <property type="protein sequence ID" value="MCO6043939.1"/>
    <property type="molecule type" value="Genomic_DNA"/>
</dbReference>
<dbReference type="Proteomes" id="UP001155241">
    <property type="component" value="Unassembled WGS sequence"/>
</dbReference>
<organism evidence="3 4">
    <name type="scientific">Aeoliella straminimaris</name>
    <dbReference type="NCBI Taxonomy" id="2954799"/>
    <lineage>
        <taxon>Bacteria</taxon>
        <taxon>Pseudomonadati</taxon>
        <taxon>Planctomycetota</taxon>
        <taxon>Planctomycetia</taxon>
        <taxon>Pirellulales</taxon>
        <taxon>Lacipirellulaceae</taxon>
        <taxon>Aeoliella</taxon>
    </lineage>
</organism>
<dbReference type="RefSeq" id="WP_252852040.1">
    <property type="nucleotide sequence ID" value="NZ_JAMXLR010000026.1"/>
</dbReference>
<feature type="signal peptide" evidence="2">
    <location>
        <begin position="1"/>
        <end position="20"/>
    </location>
</feature>
<name>A0A9X2FCU3_9BACT</name>
<keyword evidence="2" id="KW-0732">Signal</keyword>
<proteinExistence type="predicted"/>
<keyword evidence="4" id="KW-1185">Reference proteome</keyword>
<feature type="chain" id="PRO_5040954732" description="YXWGXW repeat-containing protein" evidence="2">
    <location>
        <begin position="21"/>
        <end position="119"/>
    </location>
</feature>
<feature type="region of interest" description="Disordered" evidence="1">
    <location>
        <begin position="37"/>
        <end position="67"/>
    </location>
</feature>
<evidence type="ECO:0000313" key="3">
    <source>
        <dbReference type="EMBL" id="MCO6043939.1"/>
    </source>
</evidence>
<feature type="compositionally biased region" description="Polar residues" evidence="1">
    <location>
        <begin position="55"/>
        <end position="64"/>
    </location>
</feature>
<evidence type="ECO:0000313" key="4">
    <source>
        <dbReference type="Proteomes" id="UP001155241"/>
    </source>
</evidence>
<evidence type="ECO:0008006" key="5">
    <source>
        <dbReference type="Google" id="ProtNLM"/>
    </source>
</evidence>
<reference evidence="3" key="1">
    <citation type="submission" date="2022-06" db="EMBL/GenBank/DDBJ databases">
        <title>Aeoliella straminimaris, a novel planctomycete from sediments.</title>
        <authorList>
            <person name="Vitorino I.R."/>
            <person name="Lage O.M."/>
        </authorList>
    </citation>
    <scope>NUCLEOTIDE SEQUENCE</scope>
    <source>
        <strain evidence="3">ICT_H6.2</strain>
    </source>
</reference>
<evidence type="ECO:0000256" key="2">
    <source>
        <dbReference type="SAM" id="SignalP"/>
    </source>
</evidence>
<evidence type="ECO:0000256" key="1">
    <source>
        <dbReference type="SAM" id="MobiDB-lite"/>
    </source>
</evidence>
<dbReference type="AlphaFoldDB" id="A0A9X2FCU3"/>
<sequence>MKRLLTLACLVALSNTAALAVAPQRVATPQHNITLPGTVFSKRPASPQRAVAPQRSATPQSVQPANYAGPLAYPSDPTYRPTCTPQPYRWGWFGAEYFTPGPEIHRTYTDGWTEWHYRW</sequence>
<protein>
    <recommendedName>
        <fullName evidence="5">YXWGXW repeat-containing protein</fullName>
    </recommendedName>
</protein>
<comment type="caution">
    <text evidence="3">The sequence shown here is derived from an EMBL/GenBank/DDBJ whole genome shotgun (WGS) entry which is preliminary data.</text>
</comment>